<evidence type="ECO:0000313" key="4">
    <source>
        <dbReference type="Proteomes" id="UP001152658"/>
    </source>
</evidence>
<proteinExistence type="predicted"/>
<evidence type="ECO:0000256" key="2">
    <source>
        <dbReference type="SAM" id="Phobius"/>
    </source>
</evidence>
<accession>A0ABN8TLL9</accession>
<dbReference type="RefSeq" id="WP_168524834.1">
    <property type="nucleotide sequence ID" value="NZ_CALYLA010000029.1"/>
</dbReference>
<evidence type="ECO:0000256" key="1">
    <source>
        <dbReference type="SAM" id="MobiDB-lite"/>
    </source>
</evidence>
<feature type="region of interest" description="Disordered" evidence="1">
    <location>
        <begin position="1"/>
        <end position="24"/>
    </location>
</feature>
<keyword evidence="2" id="KW-0472">Membrane</keyword>
<keyword evidence="2" id="KW-0812">Transmembrane</keyword>
<protein>
    <submittedName>
        <fullName evidence="3">Uncharacterized protein</fullName>
    </submittedName>
</protein>
<keyword evidence="2" id="KW-1133">Transmembrane helix</keyword>
<feature type="transmembrane region" description="Helical" evidence="2">
    <location>
        <begin position="67"/>
        <end position="85"/>
    </location>
</feature>
<comment type="caution">
    <text evidence="3">The sequence shown here is derived from an EMBL/GenBank/DDBJ whole genome shotgun (WGS) entry which is preliminary data.</text>
</comment>
<name>A0ABN8TLL9_9VIBR</name>
<organism evidence="3 4">
    <name type="scientific">Vibrio aestuarianus</name>
    <dbReference type="NCBI Taxonomy" id="28171"/>
    <lineage>
        <taxon>Bacteria</taxon>
        <taxon>Pseudomonadati</taxon>
        <taxon>Pseudomonadota</taxon>
        <taxon>Gammaproteobacteria</taxon>
        <taxon>Vibrionales</taxon>
        <taxon>Vibrionaceae</taxon>
        <taxon>Vibrio</taxon>
    </lineage>
</organism>
<reference evidence="3" key="1">
    <citation type="submission" date="2022-06" db="EMBL/GenBank/DDBJ databases">
        <authorList>
            <person name="Goudenege D."/>
            <person name="Le Roux F."/>
        </authorList>
    </citation>
    <scope>NUCLEOTIDE SEQUENCE</scope>
    <source>
        <strain evidence="3">12-063</strain>
    </source>
</reference>
<sequence length="108" mass="11967">MSEEDKKNEIVSGSNENKDDDLDLSPFFSYLTTPQGHEISSRVLGIFEDIKKSALEHTSKHSITEKWIQATIILSVVLASSVLAHFGKFDSSMGVLFGTLVGYLFGKR</sequence>
<dbReference type="Proteomes" id="UP001152658">
    <property type="component" value="Unassembled WGS sequence"/>
</dbReference>
<gene>
    <name evidence="3" type="ORF">VAE063_1060039</name>
</gene>
<evidence type="ECO:0000313" key="3">
    <source>
        <dbReference type="EMBL" id="CAH8203833.1"/>
    </source>
</evidence>
<dbReference type="EMBL" id="CALYLK010000007">
    <property type="protein sequence ID" value="CAH8203833.1"/>
    <property type="molecule type" value="Genomic_DNA"/>
</dbReference>
<keyword evidence="4" id="KW-1185">Reference proteome</keyword>